<protein>
    <submittedName>
        <fullName evidence="2">Uncharacterized protein</fullName>
    </submittedName>
</protein>
<dbReference type="GeneID" id="90449967"/>
<evidence type="ECO:0000256" key="1">
    <source>
        <dbReference type="SAM" id="Phobius"/>
    </source>
</evidence>
<name>A0ABZ3H2T8_GEOAI</name>
<feature type="transmembrane region" description="Helical" evidence="1">
    <location>
        <begin position="12"/>
        <end position="34"/>
    </location>
</feature>
<reference evidence="2 3" key="1">
    <citation type="submission" date="2021-11" db="EMBL/GenBank/DDBJ databases">
        <title>Whole genome of Geoglobus acetivorans.</title>
        <authorList>
            <person name="Liu D."/>
        </authorList>
    </citation>
    <scope>NUCLEOTIDE SEQUENCE [LARGE SCALE GENOMIC DNA]</scope>
    <source>
        <strain evidence="2 3">SBH6</strain>
    </source>
</reference>
<evidence type="ECO:0000313" key="3">
    <source>
        <dbReference type="Proteomes" id="UP001492541"/>
    </source>
</evidence>
<keyword evidence="1" id="KW-0472">Membrane</keyword>
<accession>A0ABZ3H2T8</accession>
<evidence type="ECO:0000313" key="2">
    <source>
        <dbReference type="EMBL" id="XAT63516.1"/>
    </source>
</evidence>
<feature type="transmembrane region" description="Helical" evidence="1">
    <location>
        <begin position="55"/>
        <end position="72"/>
    </location>
</feature>
<proteinExistence type="predicted"/>
<dbReference type="EMBL" id="CP087714">
    <property type="protein sequence ID" value="XAT63516.1"/>
    <property type="molecule type" value="Genomic_DNA"/>
</dbReference>
<sequence length="73" mass="8353">MMLDVFDDRLSLMHIVVGALSFFYQVFFVVFVFYEVVEHIYLAGREKEANFLGDFVEFLFGLGAAALAWGMMA</sequence>
<dbReference type="RefSeq" id="WP_193807378.1">
    <property type="nucleotide sequence ID" value="NZ_CP087714.1"/>
</dbReference>
<organism evidence="2 3">
    <name type="scientific">Geoglobus acetivorans</name>
    <dbReference type="NCBI Taxonomy" id="565033"/>
    <lineage>
        <taxon>Archaea</taxon>
        <taxon>Methanobacteriati</taxon>
        <taxon>Methanobacteriota</taxon>
        <taxon>Archaeoglobi</taxon>
        <taxon>Archaeoglobales</taxon>
        <taxon>Archaeoglobaceae</taxon>
        <taxon>Geoglobus</taxon>
    </lineage>
</organism>
<keyword evidence="1" id="KW-1133">Transmembrane helix</keyword>
<dbReference type="Proteomes" id="UP001492541">
    <property type="component" value="Chromosome"/>
</dbReference>
<keyword evidence="3" id="KW-1185">Reference proteome</keyword>
<keyword evidence="1" id="KW-0812">Transmembrane</keyword>
<gene>
    <name evidence="2" type="ORF">LPQ35_09695</name>
</gene>